<protein>
    <submittedName>
        <fullName evidence="1">Uncharacterized protein</fullName>
    </submittedName>
</protein>
<accession>A0ACC3D557</accession>
<reference evidence="1" key="1">
    <citation type="submission" date="2024-09" db="EMBL/GenBank/DDBJ databases">
        <title>Black Yeasts Isolated from many extreme environments.</title>
        <authorList>
            <person name="Coleine C."/>
            <person name="Stajich J.E."/>
            <person name="Selbmann L."/>
        </authorList>
    </citation>
    <scope>NUCLEOTIDE SEQUENCE</scope>
    <source>
        <strain evidence="1">CCFEE 5737</strain>
    </source>
</reference>
<organism evidence="1 2">
    <name type="scientific">Coniosporium uncinatum</name>
    <dbReference type="NCBI Taxonomy" id="93489"/>
    <lineage>
        <taxon>Eukaryota</taxon>
        <taxon>Fungi</taxon>
        <taxon>Dikarya</taxon>
        <taxon>Ascomycota</taxon>
        <taxon>Pezizomycotina</taxon>
        <taxon>Dothideomycetes</taxon>
        <taxon>Dothideomycetes incertae sedis</taxon>
        <taxon>Coniosporium</taxon>
    </lineage>
</organism>
<comment type="caution">
    <text evidence="1">The sequence shown here is derived from an EMBL/GenBank/DDBJ whole genome shotgun (WGS) entry which is preliminary data.</text>
</comment>
<dbReference type="EMBL" id="JAWDJW010007587">
    <property type="protein sequence ID" value="KAK3061862.1"/>
    <property type="molecule type" value="Genomic_DNA"/>
</dbReference>
<evidence type="ECO:0000313" key="2">
    <source>
        <dbReference type="Proteomes" id="UP001186974"/>
    </source>
</evidence>
<name>A0ACC3D557_9PEZI</name>
<gene>
    <name evidence="1" type="ORF">LTS18_005295</name>
</gene>
<evidence type="ECO:0000313" key="1">
    <source>
        <dbReference type="EMBL" id="KAK3061862.1"/>
    </source>
</evidence>
<keyword evidence="2" id="KW-1185">Reference proteome</keyword>
<sequence length="78" mass="8839">MSYNFRQEQLPQNRLSVDPAAMPFGLTIPSGSSDFTFSALPMDLQSRLDRSEERYKKLSFEHEELLGQNSGLKAENDA</sequence>
<dbReference type="Proteomes" id="UP001186974">
    <property type="component" value="Unassembled WGS sequence"/>
</dbReference>
<feature type="non-terminal residue" evidence="1">
    <location>
        <position position="78"/>
    </location>
</feature>
<proteinExistence type="predicted"/>